<sequence length="408" mass="45422">MAQSSPSREDSLSVVRSDPPSVVEISWTSSSSSVSSVLRDIEDVEGSFEPGDDFGSEFGSVDRMIDEVVERIPFTGGSVNGVTAATVDAPLASTSGDPDRPSFTADDVASKVRNKDIIRAVKEECIDGRWFEYLLPDKHFRTSMPLTEYLPVYTRAVTTGMTLPIHPFVKDYCHFYGISPAQLAPNFWYYFAGAWILWNQKFDMELPLDEFRIMYKLCHVAKCDGWYFLSGHGRAQPRFGKLILGIPSSSHGWKPMFFMIRGPFNFHPNDRQPCRRLVQAAFGNMINQDQPKFSRNSLARIEEAFSYSSEVRHIDTLLTKENLRTAGLILDLPNPSDLDAVRSDGIFENPASWGPTAGAKPTIGAEPTATVRSVAPVRLTAFGEGEGEGWLFLSCTEGQKEQAQEEAY</sequence>
<dbReference type="Pfam" id="PF04195">
    <property type="entry name" value="Transposase_28"/>
    <property type="match status" value="1"/>
</dbReference>
<feature type="region of interest" description="Disordered" evidence="1">
    <location>
        <begin position="1"/>
        <end position="21"/>
    </location>
</feature>
<dbReference type="InterPro" id="IPR007321">
    <property type="entry name" value="Transposase_28"/>
</dbReference>
<evidence type="ECO:0000313" key="3">
    <source>
        <dbReference type="EMBL" id="EXB37929.1"/>
    </source>
</evidence>
<evidence type="ECO:0000259" key="2">
    <source>
        <dbReference type="Pfam" id="PF04195"/>
    </source>
</evidence>
<accession>W9QI42</accession>
<dbReference type="STRING" id="981085.W9QI42"/>
<dbReference type="EMBL" id="KE343672">
    <property type="protein sequence ID" value="EXB37929.1"/>
    <property type="molecule type" value="Genomic_DNA"/>
</dbReference>
<dbReference type="Proteomes" id="UP000030645">
    <property type="component" value="Unassembled WGS sequence"/>
</dbReference>
<keyword evidence="4" id="KW-1185">Reference proteome</keyword>
<organism evidence="3 4">
    <name type="scientific">Morus notabilis</name>
    <dbReference type="NCBI Taxonomy" id="981085"/>
    <lineage>
        <taxon>Eukaryota</taxon>
        <taxon>Viridiplantae</taxon>
        <taxon>Streptophyta</taxon>
        <taxon>Embryophyta</taxon>
        <taxon>Tracheophyta</taxon>
        <taxon>Spermatophyta</taxon>
        <taxon>Magnoliopsida</taxon>
        <taxon>eudicotyledons</taxon>
        <taxon>Gunneridae</taxon>
        <taxon>Pentapetalae</taxon>
        <taxon>rosids</taxon>
        <taxon>fabids</taxon>
        <taxon>Rosales</taxon>
        <taxon>Moraceae</taxon>
        <taxon>Moreae</taxon>
        <taxon>Morus</taxon>
    </lineage>
</organism>
<evidence type="ECO:0000313" key="4">
    <source>
        <dbReference type="Proteomes" id="UP000030645"/>
    </source>
</evidence>
<gene>
    <name evidence="3" type="ORF">L484_008555</name>
</gene>
<evidence type="ECO:0000256" key="1">
    <source>
        <dbReference type="SAM" id="MobiDB-lite"/>
    </source>
</evidence>
<feature type="domain" description="Transposase (putative) gypsy type" evidence="2">
    <location>
        <begin position="153"/>
        <end position="218"/>
    </location>
</feature>
<proteinExistence type="predicted"/>
<protein>
    <recommendedName>
        <fullName evidence="2">Transposase (putative) gypsy type domain-containing protein</fullName>
    </recommendedName>
</protein>
<reference evidence="4" key="1">
    <citation type="submission" date="2013-01" db="EMBL/GenBank/DDBJ databases">
        <title>Draft Genome Sequence of a Mulberry Tree, Morus notabilis C.K. Schneid.</title>
        <authorList>
            <person name="He N."/>
            <person name="Zhao S."/>
        </authorList>
    </citation>
    <scope>NUCLEOTIDE SEQUENCE</scope>
</reference>
<dbReference type="AlphaFoldDB" id="W9QI42"/>
<name>W9QI42_9ROSA</name>